<evidence type="ECO:0000313" key="12">
    <source>
        <dbReference type="Proteomes" id="UP001524642"/>
    </source>
</evidence>
<keyword evidence="4" id="KW-0963">Cytoplasm</keyword>
<sequence>MTAPITLSLPDEAATAALAARAARLARPGDAILLDGPLGAGKSAFARAFLRAAAGNPALEVPSPTFTLVQSYDLPGGPAHHMDLYRLEGPDALPELGWEEMREGIVLVEWPERLGPWAPRDALRLALAQADDPDARTATLSGWDAARLAALAGSPVAA</sequence>
<keyword evidence="5" id="KW-0819">tRNA processing</keyword>
<dbReference type="InterPro" id="IPR003442">
    <property type="entry name" value="T6A_TsaE"/>
</dbReference>
<dbReference type="InterPro" id="IPR027417">
    <property type="entry name" value="P-loop_NTPase"/>
</dbReference>
<evidence type="ECO:0000256" key="1">
    <source>
        <dbReference type="ARBA" id="ARBA00004496"/>
    </source>
</evidence>
<dbReference type="PANTHER" id="PTHR33540:SF2">
    <property type="entry name" value="TRNA THREONYLCARBAMOYLADENOSINE BIOSYNTHESIS PROTEIN TSAE"/>
    <property type="match status" value="1"/>
</dbReference>
<evidence type="ECO:0000256" key="3">
    <source>
        <dbReference type="ARBA" id="ARBA00019010"/>
    </source>
</evidence>
<keyword evidence="6" id="KW-0479">Metal-binding</keyword>
<evidence type="ECO:0000256" key="8">
    <source>
        <dbReference type="ARBA" id="ARBA00022840"/>
    </source>
</evidence>
<evidence type="ECO:0000256" key="6">
    <source>
        <dbReference type="ARBA" id="ARBA00022723"/>
    </source>
</evidence>
<comment type="similarity">
    <text evidence="2">Belongs to the TsaE family.</text>
</comment>
<keyword evidence="7" id="KW-0547">Nucleotide-binding</keyword>
<evidence type="ECO:0000313" key="11">
    <source>
        <dbReference type="EMBL" id="MCR0983391.1"/>
    </source>
</evidence>
<evidence type="ECO:0000256" key="4">
    <source>
        <dbReference type="ARBA" id="ARBA00022490"/>
    </source>
</evidence>
<evidence type="ECO:0000256" key="5">
    <source>
        <dbReference type="ARBA" id="ARBA00022694"/>
    </source>
</evidence>
<protein>
    <recommendedName>
        <fullName evidence="3">tRNA threonylcarbamoyladenosine biosynthesis protein TsaE</fullName>
    </recommendedName>
    <alternativeName>
        <fullName evidence="10">t(6)A37 threonylcarbamoyladenosine biosynthesis protein TsaE</fullName>
    </alternativeName>
</protein>
<reference evidence="11 12" key="1">
    <citation type="submission" date="2022-06" db="EMBL/GenBank/DDBJ databases">
        <title>Roseomonas CN29.</title>
        <authorList>
            <person name="Cheng Y."/>
            <person name="He X."/>
        </authorList>
    </citation>
    <scope>NUCLEOTIDE SEQUENCE [LARGE SCALE GENOMIC DNA]</scope>
    <source>
        <strain evidence="11 12">CN29</strain>
    </source>
</reference>
<dbReference type="NCBIfam" id="TIGR00150">
    <property type="entry name" value="T6A_YjeE"/>
    <property type="match status" value="1"/>
</dbReference>
<keyword evidence="9" id="KW-0460">Magnesium</keyword>
<dbReference type="Gene3D" id="3.40.50.300">
    <property type="entry name" value="P-loop containing nucleotide triphosphate hydrolases"/>
    <property type="match status" value="1"/>
</dbReference>
<evidence type="ECO:0000256" key="9">
    <source>
        <dbReference type="ARBA" id="ARBA00022842"/>
    </source>
</evidence>
<evidence type="ECO:0000256" key="7">
    <source>
        <dbReference type="ARBA" id="ARBA00022741"/>
    </source>
</evidence>
<dbReference type="EMBL" id="JANJOU010000012">
    <property type="protein sequence ID" value="MCR0983391.1"/>
    <property type="molecule type" value="Genomic_DNA"/>
</dbReference>
<dbReference type="Pfam" id="PF02367">
    <property type="entry name" value="TsaE"/>
    <property type="match status" value="1"/>
</dbReference>
<keyword evidence="12" id="KW-1185">Reference proteome</keyword>
<evidence type="ECO:0000256" key="2">
    <source>
        <dbReference type="ARBA" id="ARBA00007599"/>
    </source>
</evidence>
<comment type="subcellular location">
    <subcellularLocation>
        <location evidence="1">Cytoplasm</location>
    </subcellularLocation>
</comment>
<dbReference type="Proteomes" id="UP001524642">
    <property type="component" value="Unassembled WGS sequence"/>
</dbReference>
<dbReference type="SUPFAM" id="SSF52540">
    <property type="entry name" value="P-loop containing nucleoside triphosphate hydrolases"/>
    <property type="match status" value="1"/>
</dbReference>
<name>A0ABT1X5K3_9PROT</name>
<dbReference type="PANTHER" id="PTHR33540">
    <property type="entry name" value="TRNA THREONYLCARBAMOYLADENOSINE BIOSYNTHESIS PROTEIN TSAE"/>
    <property type="match status" value="1"/>
</dbReference>
<proteinExistence type="inferred from homology"/>
<keyword evidence="8" id="KW-0067">ATP-binding</keyword>
<accession>A0ABT1X5K3</accession>
<dbReference type="RefSeq" id="WP_257717060.1">
    <property type="nucleotide sequence ID" value="NZ_JANJOU010000012.1"/>
</dbReference>
<organism evidence="11 12">
    <name type="scientific">Roseomonas populi</name>
    <dbReference type="NCBI Taxonomy" id="3121582"/>
    <lineage>
        <taxon>Bacteria</taxon>
        <taxon>Pseudomonadati</taxon>
        <taxon>Pseudomonadota</taxon>
        <taxon>Alphaproteobacteria</taxon>
        <taxon>Acetobacterales</taxon>
        <taxon>Roseomonadaceae</taxon>
        <taxon>Roseomonas</taxon>
    </lineage>
</organism>
<comment type="caution">
    <text evidence="11">The sequence shown here is derived from an EMBL/GenBank/DDBJ whole genome shotgun (WGS) entry which is preliminary data.</text>
</comment>
<evidence type="ECO:0000256" key="10">
    <source>
        <dbReference type="ARBA" id="ARBA00032441"/>
    </source>
</evidence>
<gene>
    <name evidence="11" type="primary">tsaE</name>
    <name evidence="11" type="ORF">NRP21_15145</name>
</gene>